<feature type="compositionally biased region" description="Low complexity" evidence="1">
    <location>
        <begin position="84"/>
        <end position="101"/>
    </location>
</feature>
<protein>
    <submittedName>
        <fullName evidence="2">Uncharacterized conserved protein YibQ, putative polysaccharide deacetylase 2 family</fullName>
    </submittedName>
</protein>
<evidence type="ECO:0000256" key="1">
    <source>
        <dbReference type="SAM" id="MobiDB-lite"/>
    </source>
</evidence>
<feature type="compositionally biased region" description="Low complexity" evidence="1">
    <location>
        <begin position="557"/>
        <end position="571"/>
    </location>
</feature>
<dbReference type="InterPro" id="IPR011330">
    <property type="entry name" value="Glyco_hydro/deAcase_b/a-brl"/>
</dbReference>
<gene>
    <name evidence="2" type="ORF">SAMN04488094_101545</name>
</gene>
<dbReference type="SUPFAM" id="SSF88713">
    <property type="entry name" value="Glycoside hydrolase/deacetylase"/>
    <property type="match status" value="1"/>
</dbReference>
<dbReference type="InterPro" id="IPR006837">
    <property type="entry name" value="Divergent_DAC"/>
</dbReference>
<evidence type="ECO:0000313" key="2">
    <source>
        <dbReference type="EMBL" id="SFB80002.1"/>
    </source>
</evidence>
<dbReference type="GO" id="GO:0005975">
    <property type="term" value="P:carbohydrate metabolic process"/>
    <property type="evidence" value="ECO:0007669"/>
    <property type="project" value="InterPro"/>
</dbReference>
<evidence type="ECO:0000313" key="3">
    <source>
        <dbReference type="Proteomes" id="UP000198728"/>
    </source>
</evidence>
<proteinExistence type="predicted"/>
<feature type="compositionally biased region" description="Acidic residues" evidence="1">
    <location>
        <begin position="547"/>
        <end position="556"/>
    </location>
</feature>
<dbReference type="AlphaFoldDB" id="A0A1I1E030"/>
<feature type="compositionally biased region" description="Low complexity" evidence="1">
    <location>
        <begin position="638"/>
        <end position="648"/>
    </location>
</feature>
<name>A0A1I1E030_9RHOB</name>
<dbReference type="STRING" id="441112.SAMN04488094_101545"/>
<dbReference type="EMBL" id="FOLG01000001">
    <property type="protein sequence ID" value="SFB80002.1"/>
    <property type="molecule type" value="Genomic_DNA"/>
</dbReference>
<dbReference type="Gene3D" id="3.20.20.370">
    <property type="entry name" value="Glycoside hydrolase/deacetylase"/>
    <property type="match status" value="1"/>
</dbReference>
<dbReference type="Proteomes" id="UP000198728">
    <property type="component" value="Unassembled WGS sequence"/>
</dbReference>
<organism evidence="2 3">
    <name type="scientific">Tropicimonas isoalkanivorans</name>
    <dbReference type="NCBI Taxonomy" id="441112"/>
    <lineage>
        <taxon>Bacteria</taxon>
        <taxon>Pseudomonadati</taxon>
        <taxon>Pseudomonadota</taxon>
        <taxon>Alphaproteobacteria</taxon>
        <taxon>Rhodobacterales</taxon>
        <taxon>Roseobacteraceae</taxon>
        <taxon>Tropicimonas</taxon>
    </lineage>
</organism>
<accession>A0A1I1E030</accession>
<dbReference type="CDD" id="cd10936">
    <property type="entry name" value="CE4_DAC2"/>
    <property type="match status" value="1"/>
</dbReference>
<feature type="region of interest" description="Disordered" evidence="1">
    <location>
        <begin position="544"/>
        <end position="654"/>
    </location>
</feature>
<feature type="compositionally biased region" description="Polar residues" evidence="1">
    <location>
        <begin position="252"/>
        <end position="262"/>
    </location>
</feature>
<feature type="compositionally biased region" description="Low complexity" evidence="1">
    <location>
        <begin position="146"/>
        <end position="155"/>
    </location>
</feature>
<dbReference type="Pfam" id="PF04748">
    <property type="entry name" value="Polysacc_deac_2"/>
    <property type="match status" value="1"/>
</dbReference>
<keyword evidence="3" id="KW-1185">Reference proteome</keyword>
<feature type="region of interest" description="Disordered" evidence="1">
    <location>
        <begin position="35"/>
        <end position="379"/>
    </location>
</feature>
<sequence length="882" mass="88009">MGRGILSGLFWGSIISVVVLSAVSLLAPPLQRTALLPEGDGQSPALSDTAGKPGPEITVSTPEGTPAEGEAPAVSESGAPVAQPEGPETGGETEIATTGTEPEGETAPEPDAAGSPDAETGGTGTEVASTLSVPAGSEFRRPPPETEAALPAPDAGTPGKSAPPVPQGFTGDPSLAIPNTSAAARPETPGMEVTAPEAPGFDDKAPEIGAETPTEPGLKGTPSPSEPGAPAAREDVSGQGVRRFAPPVTAESVGSETATQANVGAAERLASGATGERLSPGESQRVGGTDAAGVASTAVTGSSTSQPAESTATAPVSDGAAERLASGATGERLSPGESPRVEGSEVAGVALMPGATPVPGASAGQTADRNVPEPSPELTAATAEAVAVAPIGRVDGGQPIGPTGAETTDSAVAAGRETVASATAREAVPSVASTAATQARAVDGMEAVEADVAEAAPTGMETTLPAANGTEAADTVQVSDAPDAATSGLTVPSEPGEGLDAVVARSNGPVAGGEPADTAEGERVAMADVTSAMPQTTQADRAVVADGAEDADEAESADALPAAPAVAASPAETDLERPERKEVTIAGPEEAPPSVNDRAPDSPGVRVVPLTERSGSSSRLPQIGDAEVPEAGEEEAGTADAAQDGETAIPSGSGGSFRLDALSRNAVPFENAPGKPLYSIILIDDGSRTLDRSVLGTFNFPVTFAVDPTMPDASEAAAFYRENGFEVVMLVEGLPENAQPRDLEVALEANFAQVPEAVAIMDPPENGFGNSRNLVEHVASIAAYDGHGLIGWDRGVGSVQAAAERIGQPSALVFRSLDDQGERNTVIERYLDRAAFKARQEGAVVMAGHARPETVKALFEWVGSDKASDVTLAPVSAVLRGQ</sequence>
<dbReference type="OrthoDB" id="7658418at2"/>
<reference evidence="2 3" key="1">
    <citation type="submission" date="2016-10" db="EMBL/GenBank/DDBJ databases">
        <authorList>
            <person name="de Groot N.N."/>
        </authorList>
    </citation>
    <scope>NUCLEOTIDE SEQUENCE [LARGE SCALE GENOMIC DNA]</scope>
    <source>
        <strain evidence="2 3">DSM 19548</strain>
    </source>
</reference>
<feature type="compositionally biased region" description="Acidic residues" evidence="1">
    <location>
        <begin position="627"/>
        <end position="637"/>
    </location>
</feature>
<feature type="compositionally biased region" description="Low complexity" evidence="1">
    <location>
        <begin position="286"/>
        <end position="305"/>
    </location>
</feature>
<dbReference type="RefSeq" id="WP_093359109.1">
    <property type="nucleotide sequence ID" value="NZ_FOLG01000001.1"/>
</dbReference>
<feature type="compositionally biased region" description="Basic and acidic residues" evidence="1">
    <location>
        <begin position="574"/>
        <end position="583"/>
    </location>
</feature>